<protein>
    <submittedName>
        <fullName evidence="2">Uncharacterized protein</fullName>
    </submittedName>
</protein>
<dbReference type="RefSeq" id="WP_134482597.1">
    <property type="nucleotide sequence ID" value="NZ_LR216287.1"/>
</dbReference>
<sequence length="177" mass="19237">MTSTKTFSTKNAGILLVVAIFSMAISMGLSPVTSSVMAQSENVDCSAEVDNDSKDTEMNNDTTSCANEDEDEDEGNNSSSSSSSSTNAQPQNIVNTSPATADPKDNIIKPINLNKGFDNDKPLKTNKSNQQDDKTDSVKVIQDEFKFNNQKLQNKASNVAELYESFDLPYTALYKNP</sequence>
<proteinExistence type="predicted"/>
<organism evidence="2 3">
    <name type="scientific">Candidatus Nitrosocosmicus franklandianus</name>
    <dbReference type="NCBI Taxonomy" id="1798806"/>
    <lineage>
        <taxon>Archaea</taxon>
        <taxon>Nitrososphaerota</taxon>
        <taxon>Nitrososphaeria</taxon>
        <taxon>Nitrososphaerales</taxon>
        <taxon>Nitrososphaeraceae</taxon>
        <taxon>Candidatus Nitrosocosmicus</taxon>
    </lineage>
</organism>
<accession>A0A484I852</accession>
<dbReference type="OrthoDB" id="11954at2157"/>
<evidence type="ECO:0000256" key="1">
    <source>
        <dbReference type="SAM" id="MobiDB-lite"/>
    </source>
</evidence>
<dbReference type="AlphaFoldDB" id="A0A484I852"/>
<gene>
    <name evidence="2" type="ORF">NFRAN_0143</name>
</gene>
<dbReference type="KEGG" id="nfn:NFRAN_0143"/>
<name>A0A484I852_9ARCH</name>
<keyword evidence="3" id="KW-1185">Reference proteome</keyword>
<feature type="region of interest" description="Disordered" evidence="1">
    <location>
        <begin position="47"/>
        <end position="136"/>
    </location>
</feature>
<feature type="compositionally biased region" description="Low complexity" evidence="1">
    <location>
        <begin position="76"/>
        <end position="85"/>
    </location>
</feature>
<feature type="compositionally biased region" description="Polar residues" evidence="1">
    <location>
        <begin position="86"/>
        <end position="99"/>
    </location>
</feature>
<dbReference type="Proteomes" id="UP000294299">
    <property type="component" value="Chromosome NFRAN"/>
</dbReference>
<dbReference type="EMBL" id="LR216287">
    <property type="protein sequence ID" value="VFJ12464.1"/>
    <property type="molecule type" value="Genomic_DNA"/>
</dbReference>
<reference evidence="2 3" key="1">
    <citation type="submission" date="2019-02" db="EMBL/GenBank/DDBJ databases">
        <authorList>
            <person name="Lehtovirta-Morley E L."/>
        </authorList>
    </citation>
    <scope>NUCLEOTIDE SEQUENCE [LARGE SCALE GENOMIC DNA]</scope>
    <source>
        <strain evidence="2">NFRAN1</strain>
    </source>
</reference>
<evidence type="ECO:0000313" key="3">
    <source>
        <dbReference type="Proteomes" id="UP000294299"/>
    </source>
</evidence>
<dbReference type="GeneID" id="39419732"/>
<evidence type="ECO:0000313" key="2">
    <source>
        <dbReference type="EMBL" id="VFJ12464.1"/>
    </source>
</evidence>